<dbReference type="Proteomes" id="UP000886523">
    <property type="component" value="Unassembled WGS sequence"/>
</dbReference>
<organism evidence="2 3">
    <name type="scientific">Hydnum rufescens UP504</name>
    <dbReference type="NCBI Taxonomy" id="1448309"/>
    <lineage>
        <taxon>Eukaryota</taxon>
        <taxon>Fungi</taxon>
        <taxon>Dikarya</taxon>
        <taxon>Basidiomycota</taxon>
        <taxon>Agaricomycotina</taxon>
        <taxon>Agaricomycetes</taxon>
        <taxon>Cantharellales</taxon>
        <taxon>Hydnaceae</taxon>
        <taxon>Hydnum</taxon>
    </lineage>
</organism>
<evidence type="ECO:0000313" key="2">
    <source>
        <dbReference type="EMBL" id="KAF9516533.1"/>
    </source>
</evidence>
<feature type="region of interest" description="Disordered" evidence="1">
    <location>
        <begin position="1"/>
        <end position="97"/>
    </location>
</feature>
<gene>
    <name evidence="2" type="ORF">BS47DRAFT_1340652</name>
</gene>
<dbReference type="AlphaFoldDB" id="A0A9P6DZB0"/>
<name>A0A9P6DZB0_9AGAM</name>
<comment type="caution">
    <text evidence="2">The sequence shown here is derived from an EMBL/GenBank/DDBJ whole genome shotgun (WGS) entry which is preliminary data.</text>
</comment>
<protein>
    <submittedName>
        <fullName evidence="2">Uncharacterized protein</fullName>
    </submittedName>
</protein>
<keyword evidence="3" id="KW-1185">Reference proteome</keyword>
<accession>A0A9P6DZB0</accession>
<feature type="compositionally biased region" description="Polar residues" evidence="1">
    <location>
        <begin position="31"/>
        <end position="50"/>
    </location>
</feature>
<evidence type="ECO:0000313" key="3">
    <source>
        <dbReference type="Proteomes" id="UP000886523"/>
    </source>
</evidence>
<reference evidence="2" key="1">
    <citation type="journal article" date="2020" name="Nat. Commun.">
        <title>Large-scale genome sequencing of mycorrhizal fungi provides insights into the early evolution of symbiotic traits.</title>
        <authorList>
            <person name="Miyauchi S."/>
            <person name="Kiss E."/>
            <person name="Kuo A."/>
            <person name="Drula E."/>
            <person name="Kohler A."/>
            <person name="Sanchez-Garcia M."/>
            <person name="Morin E."/>
            <person name="Andreopoulos B."/>
            <person name="Barry K.W."/>
            <person name="Bonito G."/>
            <person name="Buee M."/>
            <person name="Carver A."/>
            <person name="Chen C."/>
            <person name="Cichocki N."/>
            <person name="Clum A."/>
            <person name="Culley D."/>
            <person name="Crous P.W."/>
            <person name="Fauchery L."/>
            <person name="Girlanda M."/>
            <person name="Hayes R.D."/>
            <person name="Keri Z."/>
            <person name="LaButti K."/>
            <person name="Lipzen A."/>
            <person name="Lombard V."/>
            <person name="Magnuson J."/>
            <person name="Maillard F."/>
            <person name="Murat C."/>
            <person name="Nolan M."/>
            <person name="Ohm R.A."/>
            <person name="Pangilinan J."/>
            <person name="Pereira M.F."/>
            <person name="Perotto S."/>
            <person name="Peter M."/>
            <person name="Pfister S."/>
            <person name="Riley R."/>
            <person name="Sitrit Y."/>
            <person name="Stielow J.B."/>
            <person name="Szollosi G."/>
            <person name="Zifcakova L."/>
            <person name="Stursova M."/>
            <person name="Spatafora J.W."/>
            <person name="Tedersoo L."/>
            <person name="Vaario L.M."/>
            <person name="Yamada A."/>
            <person name="Yan M."/>
            <person name="Wang P."/>
            <person name="Xu J."/>
            <person name="Bruns T."/>
            <person name="Baldrian P."/>
            <person name="Vilgalys R."/>
            <person name="Dunand C."/>
            <person name="Henrissat B."/>
            <person name="Grigoriev I.V."/>
            <person name="Hibbett D."/>
            <person name="Nagy L.G."/>
            <person name="Martin F.M."/>
        </authorList>
    </citation>
    <scope>NUCLEOTIDE SEQUENCE</scope>
    <source>
        <strain evidence="2">UP504</strain>
    </source>
</reference>
<dbReference type="EMBL" id="MU128938">
    <property type="protein sequence ID" value="KAF9516533.1"/>
    <property type="molecule type" value="Genomic_DNA"/>
</dbReference>
<proteinExistence type="predicted"/>
<sequence>MKTQAKLSLRLARAKSGATAPPSERGKSTRGKSSQGKSDQAEISQGNSNLGPEAARKGIERLNLSDPASAKTVKKRSTYENAQPREDEALSDALAIY</sequence>
<evidence type="ECO:0000256" key="1">
    <source>
        <dbReference type="SAM" id="MobiDB-lite"/>
    </source>
</evidence>